<dbReference type="Proteomes" id="UP001190926">
    <property type="component" value="Unassembled WGS sequence"/>
</dbReference>
<dbReference type="InterPro" id="IPR036188">
    <property type="entry name" value="FAD/NAD-bd_sf"/>
</dbReference>
<dbReference type="SUPFAM" id="SSF51905">
    <property type="entry name" value="FAD/NAD(P)-binding domain"/>
    <property type="match status" value="1"/>
</dbReference>
<accession>A0AAD4IYL1</accession>
<evidence type="ECO:0000313" key="2">
    <source>
        <dbReference type="Proteomes" id="UP001190926"/>
    </source>
</evidence>
<dbReference type="Gene3D" id="3.50.50.60">
    <property type="entry name" value="FAD/NAD(P)-binding domain"/>
    <property type="match status" value="1"/>
</dbReference>
<comment type="caution">
    <text evidence="1">The sequence shown here is derived from an EMBL/GenBank/DDBJ whole genome shotgun (WGS) entry which is preliminary data.</text>
</comment>
<dbReference type="EMBL" id="SDAM02000907">
    <property type="protein sequence ID" value="KAH6823398.1"/>
    <property type="molecule type" value="Genomic_DNA"/>
</dbReference>
<gene>
    <name evidence="1" type="ORF">C2S53_000136</name>
</gene>
<protein>
    <submittedName>
        <fullName evidence="1">Polyamine oxidase 1</fullName>
    </submittedName>
</protein>
<reference evidence="1 2" key="1">
    <citation type="journal article" date="2021" name="Nat. Commun.">
        <title>Incipient diploidization of the medicinal plant Perilla within 10,000 years.</title>
        <authorList>
            <person name="Zhang Y."/>
            <person name="Shen Q."/>
            <person name="Leng L."/>
            <person name="Zhang D."/>
            <person name="Chen S."/>
            <person name="Shi Y."/>
            <person name="Ning Z."/>
            <person name="Chen S."/>
        </authorList>
    </citation>
    <scope>NUCLEOTIDE SEQUENCE [LARGE SCALE GENOMIC DNA]</scope>
    <source>
        <strain evidence="2">cv. PC099</strain>
    </source>
</reference>
<name>A0AAD4IYL1_PERFH</name>
<evidence type="ECO:0000313" key="1">
    <source>
        <dbReference type="EMBL" id="KAH6823398.1"/>
    </source>
</evidence>
<sequence length="85" mass="9425">MVGVGITAVKLLAENGVDDVLILEAADRIGGVNKEGAVRRCHGGARCRLDRRRRRKTAQPCLGAHARLQSPFLPLRLHQRVLQHR</sequence>
<proteinExistence type="predicted"/>
<dbReference type="AlphaFoldDB" id="A0AAD4IYL1"/>
<keyword evidence="2" id="KW-1185">Reference proteome</keyword>
<organism evidence="1 2">
    <name type="scientific">Perilla frutescens var. hirtella</name>
    <name type="common">Perilla citriodora</name>
    <name type="synonym">Perilla setoyensis</name>
    <dbReference type="NCBI Taxonomy" id="608512"/>
    <lineage>
        <taxon>Eukaryota</taxon>
        <taxon>Viridiplantae</taxon>
        <taxon>Streptophyta</taxon>
        <taxon>Embryophyta</taxon>
        <taxon>Tracheophyta</taxon>
        <taxon>Spermatophyta</taxon>
        <taxon>Magnoliopsida</taxon>
        <taxon>eudicotyledons</taxon>
        <taxon>Gunneridae</taxon>
        <taxon>Pentapetalae</taxon>
        <taxon>asterids</taxon>
        <taxon>lamiids</taxon>
        <taxon>Lamiales</taxon>
        <taxon>Lamiaceae</taxon>
        <taxon>Nepetoideae</taxon>
        <taxon>Elsholtzieae</taxon>
        <taxon>Perilla</taxon>
    </lineage>
</organism>